<proteinExistence type="predicted"/>
<dbReference type="Proteomes" id="UP001373714">
    <property type="component" value="Unassembled WGS sequence"/>
</dbReference>
<feature type="region of interest" description="Disordered" evidence="1">
    <location>
        <begin position="133"/>
        <end position="226"/>
    </location>
</feature>
<evidence type="ECO:0000313" key="5">
    <source>
        <dbReference type="Proteomes" id="UP001373714"/>
    </source>
</evidence>
<reference evidence="4 5" key="1">
    <citation type="submission" date="2019-10" db="EMBL/GenBank/DDBJ databases">
        <authorList>
            <person name="Palmer J.M."/>
        </authorList>
    </citation>
    <scope>NUCLEOTIDE SEQUENCE [LARGE SCALE GENOMIC DNA]</scope>
    <source>
        <strain evidence="4 5">TWF730</strain>
    </source>
</reference>
<feature type="compositionally biased region" description="Polar residues" evidence="1">
    <location>
        <begin position="204"/>
        <end position="218"/>
    </location>
</feature>
<dbReference type="AlphaFoldDB" id="A0AAV9U0R3"/>
<feature type="transmembrane region" description="Helical" evidence="2">
    <location>
        <begin position="233"/>
        <end position="256"/>
    </location>
</feature>
<feature type="compositionally biased region" description="Low complexity" evidence="1">
    <location>
        <begin position="145"/>
        <end position="158"/>
    </location>
</feature>
<evidence type="ECO:0000313" key="4">
    <source>
        <dbReference type="EMBL" id="KAK6331336.1"/>
    </source>
</evidence>
<evidence type="ECO:0000256" key="3">
    <source>
        <dbReference type="SAM" id="SignalP"/>
    </source>
</evidence>
<comment type="caution">
    <text evidence="4">The sequence shown here is derived from an EMBL/GenBank/DDBJ whole genome shotgun (WGS) entry which is preliminary data.</text>
</comment>
<name>A0AAV9U0R3_9PEZI</name>
<gene>
    <name evidence="4" type="ORF">TWF730_004417</name>
</gene>
<accession>A0AAV9U0R3</accession>
<protein>
    <submittedName>
        <fullName evidence="4">Uncharacterized protein</fullName>
    </submittedName>
</protein>
<feature type="compositionally biased region" description="Low complexity" evidence="1">
    <location>
        <begin position="183"/>
        <end position="199"/>
    </location>
</feature>
<dbReference type="EMBL" id="JAVHNS010000018">
    <property type="protein sequence ID" value="KAK6331336.1"/>
    <property type="molecule type" value="Genomic_DNA"/>
</dbReference>
<feature type="signal peptide" evidence="3">
    <location>
        <begin position="1"/>
        <end position="23"/>
    </location>
</feature>
<keyword evidence="2" id="KW-0472">Membrane</keyword>
<feature type="region of interest" description="Disordered" evidence="1">
    <location>
        <begin position="268"/>
        <end position="289"/>
    </location>
</feature>
<keyword evidence="2" id="KW-0812">Transmembrane</keyword>
<keyword evidence="2" id="KW-1133">Transmembrane helix</keyword>
<sequence>MDLSYHTLLIALLYLIQFRQGYAEWATFPPFSALPDYYSLSSEARTCVDSVLDLNLTSCPEIPDQDEQGIVCLCSPNNFGDYNAPPYPEGGYSGVFWECCPSYNCSKEAKYYLNVWCDSIDFSSFNKSEPTLATLPPPVTRPFESSVTTSADTSSSTSEINLASETDQLVNTSEPPPVTRPFESSVTTSAETSSSTSEVDLASETDQLVNTPEPTTAATGIPEQSGRLSAGGVAGIIVGVIVFVALLSGGAIIYCLRIRKKTAHSIVEESPGQGASSEPVSVAEPDARPEGERNMAQHIYESSQGLSPNSTPISFFNSNEKTSLNGNRPGRVAESGLVDQGPRRGRSFIYRAGGGLT</sequence>
<organism evidence="4 5">
    <name type="scientific">Orbilia blumenaviensis</name>
    <dbReference type="NCBI Taxonomy" id="1796055"/>
    <lineage>
        <taxon>Eukaryota</taxon>
        <taxon>Fungi</taxon>
        <taxon>Dikarya</taxon>
        <taxon>Ascomycota</taxon>
        <taxon>Pezizomycotina</taxon>
        <taxon>Orbiliomycetes</taxon>
        <taxon>Orbiliales</taxon>
        <taxon>Orbiliaceae</taxon>
        <taxon>Orbilia</taxon>
    </lineage>
</organism>
<feature type="compositionally biased region" description="Polar residues" evidence="1">
    <location>
        <begin position="159"/>
        <end position="173"/>
    </location>
</feature>
<evidence type="ECO:0000256" key="1">
    <source>
        <dbReference type="SAM" id="MobiDB-lite"/>
    </source>
</evidence>
<evidence type="ECO:0000256" key="2">
    <source>
        <dbReference type="SAM" id="Phobius"/>
    </source>
</evidence>
<feature type="region of interest" description="Disordered" evidence="1">
    <location>
        <begin position="319"/>
        <end position="338"/>
    </location>
</feature>
<feature type="chain" id="PRO_5043530246" evidence="3">
    <location>
        <begin position="24"/>
        <end position="357"/>
    </location>
</feature>
<keyword evidence="3" id="KW-0732">Signal</keyword>
<keyword evidence="5" id="KW-1185">Reference proteome</keyword>